<dbReference type="GO" id="GO:0042121">
    <property type="term" value="P:alginic acid biosynthetic process"/>
    <property type="evidence" value="ECO:0007669"/>
    <property type="project" value="InterPro"/>
</dbReference>
<dbReference type="PANTHER" id="PTHR13285:SF23">
    <property type="entry name" value="TEICHOIC ACID D-ALANYLTRANSFERASE"/>
    <property type="match status" value="1"/>
</dbReference>
<dbReference type="PANTHER" id="PTHR13285">
    <property type="entry name" value="ACYLTRANSFERASE"/>
    <property type="match status" value="1"/>
</dbReference>
<evidence type="ECO:0000256" key="6">
    <source>
        <dbReference type="ARBA" id="ARBA00022989"/>
    </source>
</evidence>
<dbReference type="PIRSF" id="PIRSF500217">
    <property type="entry name" value="AlgI"/>
    <property type="match status" value="1"/>
</dbReference>
<dbReference type="InterPro" id="IPR028362">
    <property type="entry name" value="AlgI"/>
</dbReference>
<evidence type="ECO:0000256" key="4">
    <source>
        <dbReference type="ARBA" id="ARBA00022679"/>
    </source>
</evidence>
<dbReference type="PIRSF" id="PIRSF016636">
    <property type="entry name" value="AlgI_DltB"/>
    <property type="match status" value="1"/>
</dbReference>
<evidence type="ECO:0000256" key="1">
    <source>
        <dbReference type="ARBA" id="ARBA00004651"/>
    </source>
</evidence>
<keyword evidence="4 9" id="KW-0808">Transferase</keyword>
<dbReference type="GO" id="GO:0005886">
    <property type="term" value="C:plasma membrane"/>
    <property type="evidence" value="ECO:0007669"/>
    <property type="project" value="UniProtKB-SubCell"/>
</dbReference>
<evidence type="ECO:0000256" key="2">
    <source>
        <dbReference type="ARBA" id="ARBA00010323"/>
    </source>
</evidence>
<keyword evidence="7 9" id="KW-0472">Membrane</keyword>
<evidence type="ECO:0000313" key="11">
    <source>
        <dbReference type="EMBL" id="QUE50219.1"/>
    </source>
</evidence>
<feature type="transmembrane region" description="Helical" evidence="10">
    <location>
        <begin position="370"/>
        <end position="388"/>
    </location>
</feature>
<evidence type="ECO:0000256" key="3">
    <source>
        <dbReference type="ARBA" id="ARBA00022475"/>
    </source>
</evidence>
<feature type="transmembrane region" description="Helical" evidence="10">
    <location>
        <begin position="194"/>
        <end position="212"/>
    </location>
</feature>
<evidence type="ECO:0000256" key="5">
    <source>
        <dbReference type="ARBA" id="ARBA00022692"/>
    </source>
</evidence>
<accession>A0A975IYK0</accession>
<protein>
    <submittedName>
        <fullName evidence="11">MBOAT family protein</fullName>
    </submittedName>
</protein>
<evidence type="ECO:0000256" key="9">
    <source>
        <dbReference type="PIRNR" id="PIRNR016636"/>
    </source>
</evidence>
<dbReference type="EMBL" id="CP073100">
    <property type="protein sequence ID" value="QUE50219.1"/>
    <property type="molecule type" value="Genomic_DNA"/>
</dbReference>
<feature type="transmembrane region" description="Helical" evidence="10">
    <location>
        <begin position="53"/>
        <end position="72"/>
    </location>
</feature>
<organism evidence="11 12">
    <name type="scientific">Luteolibacter ambystomatis</name>
    <dbReference type="NCBI Taxonomy" id="2824561"/>
    <lineage>
        <taxon>Bacteria</taxon>
        <taxon>Pseudomonadati</taxon>
        <taxon>Verrucomicrobiota</taxon>
        <taxon>Verrucomicrobiia</taxon>
        <taxon>Verrucomicrobiales</taxon>
        <taxon>Verrucomicrobiaceae</taxon>
        <taxon>Luteolibacter</taxon>
    </lineage>
</organism>
<evidence type="ECO:0000256" key="7">
    <source>
        <dbReference type="ARBA" id="ARBA00023136"/>
    </source>
</evidence>
<keyword evidence="6 10" id="KW-1133">Transmembrane helix</keyword>
<dbReference type="Pfam" id="PF03062">
    <property type="entry name" value="MBOAT"/>
    <property type="match status" value="1"/>
</dbReference>
<dbReference type="GO" id="GO:0016746">
    <property type="term" value="F:acyltransferase activity"/>
    <property type="evidence" value="ECO:0007669"/>
    <property type="project" value="UniProtKB-KW"/>
</dbReference>
<feature type="transmembrane region" description="Helical" evidence="10">
    <location>
        <begin position="261"/>
        <end position="278"/>
    </location>
</feature>
<gene>
    <name evidence="11" type="ORF">KBB96_15245</name>
</gene>
<evidence type="ECO:0000256" key="10">
    <source>
        <dbReference type="SAM" id="Phobius"/>
    </source>
</evidence>
<evidence type="ECO:0000256" key="8">
    <source>
        <dbReference type="ARBA" id="ARBA00023315"/>
    </source>
</evidence>
<keyword evidence="5 10" id="KW-0812">Transmembrane</keyword>
<feature type="transmembrane region" description="Helical" evidence="10">
    <location>
        <begin position="347"/>
        <end position="364"/>
    </location>
</feature>
<evidence type="ECO:0000313" key="12">
    <source>
        <dbReference type="Proteomes" id="UP000676169"/>
    </source>
</evidence>
<dbReference type="KEGG" id="lamb:KBB96_15245"/>
<keyword evidence="12" id="KW-1185">Reference proteome</keyword>
<dbReference type="RefSeq" id="WP_211630330.1">
    <property type="nucleotide sequence ID" value="NZ_CP073100.1"/>
</dbReference>
<feature type="transmembrane region" description="Helical" evidence="10">
    <location>
        <begin position="483"/>
        <end position="506"/>
    </location>
</feature>
<dbReference type="Proteomes" id="UP000676169">
    <property type="component" value="Chromosome"/>
</dbReference>
<feature type="transmembrane region" description="Helical" evidence="10">
    <location>
        <begin position="224"/>
        <end position="241"/>
    </location>
</feature>
<name>A0A975IYK0_9BACT</name>
<keyword evidence="8 9" id="KW-0012">Acyltransferase</keyword>
<feature type="transmembrane region" description="Helical" evidence="10">
    <location>
        <begin position="6"/>
        <end position="23"/>
    </location>
</feature>
<dbReference type="InterPro" id="IPR004299">
    <property type="entry name" value="MBOAT_fam"/>
</dbReference>
<feature type="transmembrane region" description="Helical" evidence="10">
    <location>
        <begin position="442"/>
        <end position="462"/>
    </location>
</feature>
<sequence>MLFNSWEFLVLLVVTFAAYYAPWSGGRHGKAWQVSIALLASVIFYGWEDPRLLLLLAVSCVGNSIATGRIILHKLSGDDAKVKRWVRTAVILNLALLGVFKYAPFFAGMLPFLPTQWVEALRGIPLPIGISFYTFHGISMIIDVARGEVIRESDALMSGGEGAADEQGRNTAGKSRLGILWGYGLRFAKGVRDIGFYLLFFPQLVAGPIVKAKQFWPQIASKRFADIAWGAALRSLILGYFLKMVVADNLAEQTVTLTKPWLVFAGPVDLVMLLYGYSLQIFADFAGYSLIAIGLAALFGYRFPENFDFPYLSTSVTEFWRRWHMSLSAWLRDYLYIPLGGNRKGEARTYVNLFLVMFLGGLWHGAEWKFALWGSLHGLLLAAERFFFRRRGKDERPRPMRAVLGWFYTFHAVTLLWLTFLMPDMRQIGLFFKQLAGPLHMAGPPVFVAAVFGSAVVLYHVAGWVREHRRDWFADFRGSWCEALIYGGLLFLIFTNSGAPQGFIYFQF</sequence>
<keyword evidence="3 9" id="KW-1003">Cell membrane</keyword>
<comment type="similarity">
    <text evidence="2 9">Belongs to the membrane-bound acyltransferase family.</text>
</comment>
<dbReference type="InterPro" id="IPR051085">
    <property type="entry name" value="MB_O-acyltransferase"/>
</dbReference>
<proteinExistence type="inferred from homology"/>
<reference evidence="11" key="1">
    <citation type="submission" date="2021-04" db="EMBL/GenBank/DDBJ databases">
        <title>Luteolibacter sp. 32A isolated from the skin of an Anderson's salamander (Ambystoma andersonii).</title>
        <authorList>
            <person name="Spergser J."/>
            <person name="Busse H.-J."/>
        </authorList>
    </citation>
    <scope>NUCLEOTIDE SEQUENCE</scope>
    <source>
        <strain evidence="11">32A</strain>
    </source>
</reference>
<feature type="transmembrane region" description="Helical" evidence="10">
    <location>
        <begin position="84"/>
        <end position="103"/>
    </location>
</feature>
<dbReference type="InterPro" id="IPR024194">
    <property type="entry name" value="Ac/AlaTfrase_AlgI/DltB"/>
</dbReference>
<comment type="subcellular location">
    <subcellularLocation>
        <location evidence="1">Cell membrane</location>
        <topology evidence="1">Multi-pass membrane protein</topology>
    </subcellularLocation>
</comment>
<dbReference type="AlphaFoldDB" id="A0A975IYK0"/>
<feature type="transmembrane region" description="Helical" evidence="10">
    <location>
        <begin position="285"/>
        <end position="303"/>
    </location>
</feature>
<feature type="transmembrane region" description="Helical" evidence="10">
    <location>
        <begin position="400"/>
        <end position="422"/>
    </location>
</feature>